<evidence type="ECO:0000256" key="1">
    <source>
        <dbReference type="SAM" id="MobiDB-lite"/>
    </source>
</evidence>
<accession>S9TDQ2</accession>
<protein>
    <submittedName>
        <fullName evidence="2">Uncharacterized protein</fullName>
    </submittedName>
</protein>
<dbReference type="AlphaFoldDB" id="S9TDQ2"/>
<reference evidence="2 3" key="1">
    <citation type="journal article" date="2013" name="PLoS ONE">
        <title>Predicting the Proteins of Angomonas deanei, Strigomonas culicis and Their Respective Endosymbionts Reveals New Aspects of the Trypanosomatidae Family.</title>
        <authorList>
            <person name="Motta M.C."/>
            <person name="Martins A.C."/>
            <person name="de Souza S.S."/>
            <person name="Catta-Preta C.M."/>
            <person name="Silva R."/>
            <person name="Klein C.C."/>
            <person name="de Almeida L.G."/>
            <person name="de Lima Cunha O."/>
            <person name="Ciapina L.P."/>
            <person name="Brocchi M."/>
            <person name="Colabardini A.C."/>
            <person name="de Araujo Lima B."/>
            <person name="Machado C.R."/>
            <person name="de Almeida Soares C.M."/>
            <person name="Probst C.M."/>
            <person name="de Menezes C.B."/>
            <person name="Thompson C.E."/>
            <person name="Bartholomeu D.C."/>
            <person name="Gradia D.F."/>
            <person name="Pavoni D.P."/>
            <person name="Grisard E.C."/>
            <person name="Fantinatti-Garboggini F."/>
            <person name="Marchini F.K."/>
            <person name="Rodrigues-Luiz G.F."/>
            <person name="Wagner G."/>
            <person name="Goldman G.H."/>
            <person name="Fietto J.L."/>
            <person name="Elias M.C."/>
            <person name="Goldman M.H."/>
            <person name="Sagot M.F."/>
            <person name="Pereira M."/>
            <person name="Stoco P.H."/>
            <person name="de Mendonca-Neto R.P."/>
            <person name="Teixeira S.M."/>
            <person name="Maciel T.E."/>
            <person name="de Oliveira Mendes T.A."/>
            <person name="Urmenyi T.P."/>
            <person name="de Souza W."/>
            <person name="Schenkman S."/>
            <person name="de Vasconcelos A.T."/>
        </authorList>
    </citation>
    <scope>NUCLEOTIDE SEQUENCE [LARGE SCALE GENOMIC DNA]</scope>
</reference>
<evidence type="ECO:0000313" key="3">
    <source>
        <dbReference type="Proteomes" id="UP000015354"/>
    </source>
</evidence>
<name>S9TDQ2_9TRYP</name>
<evidence type="ECO:0000313" key="2">
    <source>
        <dbReference type="EMBL" id="EPY16132.1"/>
    </source>
</evidence>
<sequence>MSFVALSAAQTETAQRLERREQELQRRERTLRHQMALSGLGPGSTSAAPPPRRNRSDVLRQAAAKRKMDEQSASEPLGYTPSRFREVGGPGVEEASTDVVDLETAAYLKAYAQESAAAVQKSAAQYCSRMSSQQHEQLLLAASRGDGGASARHDGGHNGLAVDIGAARAEWADGGGAFRGGRRDSPSPDGVAAAAAQLGGGAAGF</sequence>
<keyword evidence="3" id="KW-1185">Reference proteome</keyword>
<comment type="caution">
    <text evidence="2">The sequence shown here is derived from an EMBL/GenBank/DDBJ whole genome shotgun (WGS) entry which is preliminary data.</text>
</comment>
<dbReference type="EMBL" id="ATMH01011502">
    <property type="protein sequence ID" value="EPY16132.1"/>
    <property type="molecule type" value="Genomic_DNA"/>
</dbReference>
<feature type="compositionally biased region" description="Basic and acidic residues" evidence="1">
    <location>
        <begin position="15"/>
        <end position="28"/>
    </location>
</feature>
<organism evidence="2 3">
    <name type="scientific">Strigomonas culicis</name>
    <dbReference type="NCBI Taxonomy" id="28005"/>
    <lineage>
        <taxon>Eukaryota</taxon>
        <taxon>Discoba</taxon>
        <taxon>Euglenozoa</taxon>
        <taxon>Kinetoplastea</taxon>
        <taxon>Metakinetoplastina</taxon>
        <taxon>Trypanosomatida</taxon>
        <taxon>Trypanosomatidae</taxon>
        <taxon>Strigomonadinae</taxon>
        <taxon>Strigomonas</taxon>
    </lineage>
</organism>
<feature type="region of interest" description="Disordered" evidence="1">
    <location>
        <begin position="1"/>
        <end position="92"/>
    </location>
</feature>
<feature type="region of interest" description="Disordered" evidence="1">
    <location>
        <begin position="173"/>
        <end position="193"/>
    </location>
</feature>
<gene>
    <name evidence="2" type="ORF">STCU_11536</name>
</gene>
<proteinExistence type="predicted"/>
<dbReference type="Proteomes" id="UP000015354">
    <property type="component" value="Unassembled WGS sequence"/>
</dbReference>